<reference evidence="1 2" key="1">
    <citation type="submission" date="2019-10" db="EMBL/GenBank/DDBJ databases">
        <title>Genomic and transcriptomic insights into the perfect genentic adaptation of a filamentous nitrogen-fixing cyanobacterium to rice fields.</title>
        <authorList>
            <person name="Chen Z."/>
        </authorList>
    </citation>
    <scope>NUCLEOTIDE SEQUENCE [LARGE SCALE GENOMIC DNA]</scope>
    <source>
        <strain evidence="1">CCNUC1</strain>
    </source>
</reference>
<dbReference type="Proteomes" id="UP000326678">
    <property type="component" value="Chromosome Gxm1"/>
</dbReference>
<sequence>MTIMLLVYDENLEFVDENWLLDINSPFLDIKVSHTSIS</sequence>
<proteinExistence type="predicted"/>
<evidence type="ECO:0000313" key="1">
    <source>
        <dbReference type="EMBL" id="QFS44148.1"/>
    </source>
</evidence>
<dbReference type="EMBL" id="CP045226">
    <property type="protein sequence ID" value="QFS44148.1"/>
    <property type="molecule type" value="Genomic_DNA"/>
</dbReference>
<organism evidence="1 2">
    <name type="scientific">Nostoc sphaeroides CCNUC1</name>
    <dbReference type="NCBI Taxonomy" id="2653204"/>
    <lineage>
        <taxon>Bacteria</taxon>
        <taxon>Bacillati</taxon>
        <taxon>Cyanobacteriota</taxon>
        <taxon>Cyanophyceae</taxon>
        <taxon>Nostocales</taxon>
        <taxon>Nostocaceae</taxon>
        <taxon>Nostoc</taxon>
    </lineage>
</organism>
<dbReference type="AlphaFoldDB" id="A0A5P8VUS0"/>
<name>A0A5P8VUS0_9NOSO</name>
<accession>A0A5P8VUS0</accession>
<dbReference type="KEGG" id="nsh:GXM_01621"/>
<gene>
    <name evidence="1" type="ORF">GXM_01621</name>
</gene>
<protein>
    <submittedName>
        <fullName evidence="1">Uncharacterized protein</fullName>
    </submittedName>
</protein>
<evidence type="ECO:0000313" key="2">
    <source>
        <dbReference type="Proteomes" id="UP000326678"/>
    </source>
</evidence>
<keyword evidence="2" id="KW-1185">Reference proteome</keyword>